<keyword evidence="2" id="KW-1185">Reference proteome</keyword>
<sequence>MIPTPSPFLRRAFIPTIHFARLSCRTCAQHGTLSRNALSTLAANNTKFTRPSAITQALTKSRLLSQSSVAPKSPSILQFISSSVWRATHRSGGSSRNGFRPPRPRGPWQRFRDAFNSIPNNVIFWSIMVINGCVYMSWQFAHAQYTGARDPSYILWMRDNFTTSMENFRAGRLWTLVTACFSHELTGHLFVNAFTFYFMAPPVLGALGNLGFLGLYLGGGIISSFVSLWWHARMNHPDMHSHGASGAIYSVVTFFACAAPRTTFYLFAIVPVPAWLCVSGLFAWDAYSAVTDKRIQTDSAGHVGGVLAGIAYFLAKALRVF</sequence>
<organism evidence="1 2">
    <name type="scientific">Phlebia brevispora</name>
    <dbReference type="NCBI Taxonomy" id="194682"/>
    <lineage>
        <taxon>Eukaryota</taxon>
        <taxon>Fungi</taxon>
        <taxon>Dikarya</taxon>
        <taxon>Basidiomycota</taxon>
        <taxon>Agaricomycotina</taxon>
        <taxon>Agaricomycetes</taxon>
        <taxon>Polyporales</taxon>
        <taxon>Meruliaceae</taxon>
        <taxon>Phlebia</taxon>
    </lineage>
</organism>
<gene>
    <name evidence="1" type="ORF">NM688_g9023</name>
</gene>
<dbReference type="Proteomes" id="UP001148662">
    <property type="component" value="Unassembled WGS sequence"/>
</dbReference>
<accession>A0ACC1RMY2</accession>
<reference evidence="1" key="1">
    <citation type="submission" date="2022-07" db="EMBL/GenBank/DDBJ databases">
        <title>Genome Sequence of Phlebia brevispora.</title>
        <authorList>
            <person name="Buettner E."/>
        </authorList>
    </citation>
    <scope>NUCLEOTIDE SEQUENCE</scope>
    <source>
        <strain evidence="1">MPL23</strain>
    </source>
</reference>
<evidence type="ECO:0000313" key="2">
    <source>
        <dbReference type="Proteomes" id="UP001148662"/>
    </source>
</evidence>
<name>A0ACC1RMY2_9APHY</name>
<dbReference type="EMBL" id="JANHOG010002640">
    <property type="protein sequence ID" value="KAJ3521380.1"/>
    <property type="molecule type" value="Genomic_DNA"/>
</dbReference>
<evidence type="ECO:0000313" key="1">
    <source>
        <dbReference type="EMBL" id="KAJ3521380.1"/>
    </source>
</evidence>
<proteinExistence type="predicted"/>
<protein>
    <submittedName>
        <fullName evidence="1">Uncharacterized protein</fullName>
    </submittedName>
</protein>
<comment type="caution">
    <text evidence="1">The sequence shown here is derived from an EMBL/GenBank/DDBJ whole genome shotgun (WGS) entry which is preliminary data.</text>
</comment>